<dbReference type="InterPro" id="IPR002104">
    <property type="entry name" value="Integrase_catalytic"/>
</dbReference>
<accession>A0ABV1HKZ1</accession>
<dbReference type="InterPro" id="IPR050090">
    <property type="entry name" value="Tyrosine_recombinase_XerCD"/>
</dbReference>
<evidence type="ECO:0000256" key="5">
    <source>
        <dbReference type="ARBA" id="ARBA00023172"/>
    </source>
</evidence>
<keyword evidence="5" id="KW-0233">DNA recombination</keyword>
<comment type="similarity">
    <text evidence="2">Belongs to the 'phage' integrase family.</text>
</comment>
<keyword evidence="3" id="KW-0229">DNA integration</keyword>
<dbReference type="PANTHER" id="PTHR30349">
    <property type="entry name" value="PHAGE INTEGRASE-RELATED"/>
    <property type="match status" value="1"/>
</dbReference>
<dbReference type="CDD" id="cd00397">
    <property type="entry name" value="DNA_BRE_C"/>
    <property type="match status" value="1"/>
</dbReference>
<dbReference type="Pfam" id="PF00589">
    <property type="entry name" value="Phage_integrase"/>
    <property type="match status" value="1"/>
</dbReference>
<evidence type="ECO:0000313" key="10">
    <source>
        <dbReference type="Proteomes" id="UP001437460"/>
    </source>
</evidence>
<dbReference type="PROSITE" id="PS51900">
    <property type="entry name" value="CB"/>
    <property type="match status" value="1"/>
</dbReference>
<dbReference type="Gene3D" id="1.10.150.130">
    <property type="match status" value="1"/>
</dbReference>
<comment type="function">
    <text evidence="1">Site-specific tyrosine recombinase, which acts by catalyzing the cutting and rejoining of the recombining DNA molecules.</text>
</comment>
<evidence type="ECO:0000256" key="1">
    <source>
        <dbReference type="ARBA" id="ARBA00003283"/>
    </source>
</evidence>
<dbReference type="RefSeq" id="WP_349229198.1">
    <property type="nucleotide sequence ID" value="NZ_JBBMFJ010000012.1"/>
</dbReference>
<evidence type="ECO:0000313" key="9">
    <source>
        <dbReference type="EMBL" id="MEQ2562985.1"/>
    </source>
</evidence>
<dbReference type="InterPro" id="IPR013762">
    <property type="entry name" value="Integrase-like_cat_sf"/>
</dbReference>
<proteinExistence type="inferred from homology"/>
<evidence type="ECO:0000256" key="2">
    <source>
        <dbReference type="ARBA" id="ARBA00008857"/>
    </source>
</evidence>
<keyword evidence="10" id="KW-1185">Reference proteome</keyword>
<evidence type="ECO:0000256" key="4">
    <source>
        <dbReference type="ARBA" id="ARBA00023125"/>
    </source>
</evidence>
<name>A0ABV1HKZ1_9FIRM</name>
<dbReference type="Pfam" id="PF02899">
    <property type="entry name" value="Phage_int_SAM_1"/>
    <property type="match status" value="1"/>
</dbReference>
<dbReference type="SUPFAM" id="SSF56349">
    <property type="entry name" value="DNA breaking-rejoining enzymes"/>
    <property type="match status" value="1"/>
</dbReference>
<keyword evidence="4 6" id="KW-0238">DNA-binding</keyword>
<dbReference type="Proteomes" id="UP001437460">
    <property type="component" value="Unassembled WGS sequence"/>
</dbReference>
<evidence type="ECO:0000259" key="7">
    <source>
        <dbReference type="PROSITE" id="PS51898"/>
    </source>
</evidence>
<dbReference type="PROSITE" id="PS51898">
    <property type="entry name" value="TYR_RECOMBINASE"/>
    <property type="match status" value="1"/>
</dbReference>
<feature type="domain" description="Tyr recombinase" evidence="7">
    <location>
        <begin position="175"/>
        <end position="348"/>
    </location>
</feature>
<dbReference type="PANTHER" id="PTHR30349:SF89">
    <property type="entry name" value="INTEGRASE_RECOMBINASE"/>
    <property type="match status" value="1"/>
</dbReference>
<reference evidence="9 10" key="1">
    <citation type="submission" date="2024-03" db="EMBL/GenBank/DDBJ databases">
        <title>Human intestinal bacterial collection.</title>
        <authorList>
            <person name="Pauvert C."/>
            <person name="Hitch T.C.A."/>
            <person name="Clavel T."/>
        </authorList>
    </citation>
    <scope>NUCLEOTIDE SEQUENCE [LARGE SCALE GENOMIC DNA]</scope>
    <source>
        <strain evidence="9 10">CLA-AP-H27</strain>
    </source>
</reference>
<protein>
    <submittedName>
        <fullName evidence="9">Tyrosine-type recombinase/integrase</fullName>
    </submittedName>
</protein>
<evidence type="ECO:0000256" key="3">
    <source>
        <dbReference type="ARBA" id="ARBA00022908"/>
    </source>
</evidence>
<gene>
    <name evidence="9" type="ORF">WMO41_07385</name>
</gene>
<evidence type="ECO:0000259" key="8">
    <source>
        <dbReference type="PROSITE" id="PS51900"/>
    </source>
</evidence>
<dbReference type="Gene3D" id="1.10.443.10">
    <property type="entry name" value="Intergrase catalytic core"/>
    <property type="match status" value="1"/>
</dbReference>
<feature type="domain" description="Core-binding (CB)" evidence="8">
    <location>
        <begin position="81"/>
        <end position="157"/>
    </location>
</feature>
<dbReference type="InterPro" id="IPR004107">
    <property type="entry name" value="Integrase_SAM-like_N"/>
</dbReference>
<dbReference type="InterPro" id="IPR044068">
    <property type="entry name" value="CB"/>
</dbReference>
<organism evidence="9 10">
    <name type="scientific">Ventrimonas faecis</name>
    <dbReference type="NCBI Taxonomy" id="3133170"/>
    <lineage>
        <taxon>Bacteria</taxon>
        <taxon>Bacillati</taxon>
        <taxon>Bacillota</taxon>
        <taxon>Clostridia</taxon>
        <taxon>Lachnospirales</taxon>
        <taxon>Lachnospiraceae</taxon>
        <taxon>Ventrimonas</taxon>
    </lineage>
</organism>
<evidence type="ECO:0000256" key="6">
    <source>
        <dbReference type="PROSITE-ProRule" id="PRU01248"/>
    </source>
</evidence>
<dbReference type="InterPro" id="IPR011010">
    <property type="entry name" value="DNA_brk_join_enz"/>
</dbReference>
<sequence length="353" mass="40364">MNTASPTTVDIKKTLLHYIKAEFKEKDLAMLKSLLGSIYTELTNSTDILPHLENPDFSPAPLHCSDRIASDAITTSPAFSPDVLKLYQDFLIANERSKNTISKYISDVAGFITFLSGAEISKEQCVDYKKYLLRQNYAVSTVNSKLCSIHSFLTFLDRADCFVQLEKVQKKELKATYAILTPEDYHKLLEESSRPQKRKVNLMIRAFGQTGIRVSELQFITVESIQQQEITIRNKNKNRKVPLIRELQEMLNDYIIEKDILSGPIFTDKNKKPLERQNIYNMIQTIAANAGIDKRKAHPHALRHFFAKSFYDKTHDLVMLSNILGHSDITTTKNYVTGTFEELCNEMEEIGIL</sequence>
<comment type="caution">
    <text evidence="9">The sequence shown here is derived from an EMBL/GenBank/DDBJ whole genome shotgun (WGS) entry which is preliminary data.</text>
</comment>
<dbReference type="EMBL" id="JBBMFJ010000012">
    <property type="protein sequence ID" value="MEQ2562985.1"/>
    <property type="molecule type" value="Genomic_DNA"/>
</dbReference>
<dbReference type="InterPro" id="IPR010998">
    <property type="entry name" value="Integrase_recombinase_N"/>
</dbReference>